<gene>
    <name evidence="1" type="ORF">GLV81_00935</name>
</gene>
<dbReference type="Proteomes" id="UP000426027">
    <property type="component" value="Chromosome"/>
</dbReference>
<keyword evidence="2" id="KW-1185">Reference proteome</keyword>
<evidence type="ECO:0000313" key="1">
    <source>
        <dbReference type="EMBL" id="QGW26853.1"/>
    </source>
</evidence>
<sequence length="148" mass="16744">MGKALTRLVAILVYHFSSMHLWQKAISTNEKMRLKSFTQLTSAFYRLKPVPMRDNVVQRLASPTSLFSISYCLFLIPTSLYQASGTGAGFTGPPFNQLFCHYSKSVILATFLPALPKTLFFNALNHFNNTSGCHVLKKIWYYVLHGTD</sequence>
<organism evidence="1 2">
    <name type="scientific">Phnomibacter ginsenosidimutans</name>
    <dbReference type="NCBI Taxonomy" id="2676868"/>
    <lineage>
        <taxon>Bacteria</taxon>
        <taxon>Pseudomonadati</taxon>
        <taxon>Bacteroidota</taxon>
        <taxon>Chitinophagia</taxon>
        <taxon>Chitinophagales</taxon>
        <taxon>Chitinophagaceae</taxon>
        <taxon>Phnomibacter</taxon>
    </lineage>
</organism>
<name>A0A6I6G607_9BACT</name>
<protein>
    <submittedName>
        <fullName evidence="1">Uncharacterized protein</fullName>
    </submittedName>
</protein>
<dbReference type="AlphaFoldDB" id="A0A6I6G607"/>
<evidence type="ECO:0000313" key="2">
    <source>
        <dbReference type="Proteomes" id="UP000426027"/>
    </source>
</evidence>
<proteinExistence type="predicted"/>
<dbReference type="RefSeq" id="WP_157476014.1">
    <property type="nucleotide sequence ID" value="NZ_CP046566.1"/>
</dbReference>
<dbReference type="KEGG" id="fls:GLV81_00935"/>
<reference evidence="1 2" key="1">
    <citation type="submission" date="2019-11" db="EMBL/GenBank/DDBJ databases">
        <authorList>
            <person name="Im W.T."/>
        </authorList>
    </citation>
    <scope>NUCLEOTIDE SEQUENCE [LARGE SCALE GENOMIC DNA]</scope>
    <source>
        <strain evidence="1 2">SB-02</strain>
    </source>
</reference>
<dbReference type="EMBL" id="CP046566">
    <property type="protein sequence ID" value="QGW26853.1"/>
    <property type="molecule type" value="Genomic_DNA"/>
</dbReference>
<accession>A0A6I6G607</accession>